<dbReference type="Gene3D" id="3.30.70.1290">
    <property type="entry name" value="Transposase IS200-like"/>
    <property type="match status" value="1"/>
</dbReference>
<dbReference type="KEGG" id="vta:B0505"/>
<keyword evidence="3" id="KW-1185">Reference proteome</keyword>
<accession>A0A2N8ZJS3</accession>
<feature type="domain" description="Transposase IS200-like" evidence="1">
    <location>
        <begin position="13"/>
        <end position="188"/>
    </location>
</feature>
<evidence type="ECO:0000313" key="3">
    <source>
        <dbReference type="Proteomes" id="UP000235828"/>
    </source>
</evidence>
<dbReference type="GO" id="GO:0003677">
    <property type="term" value="F:DNA binding"/>
    <property type="evidence" value="ECO:0007669"/>
    <property type="project" value="InterPro"/>
</dbReference>
<dbReference type="GO" id="GO:0006313">
    <property type="term" value="P:DNA transposition"/>
    <property type="evidence" value="ECO:0007669"/>
    <property type="project" value="InterPro"/>
</dbReference>
<reference evidence="2 3" key="1">
    <citation type="submission" date="2017-10" db="EMBL/GenBank/DDBJ databases">
        <authorList>
            <person name="Banno H."/>
            <person name="Chua N.-H."/>
        </authorList>
    </citation>
    <scope>NUCLEOTIDE SEQUENCE [LARGE SCALE GENOMIC DNA]</scope>
    <source>
        <strain evidence="2">Vibrio tapetis CECT4600</strain>
    </source>
</reference>
<sequence>MMTTARSRLVDLNTTAYYHCVSRCVRRSFLCGEDELTGKSYHHRRDWIEQKMYALASIYCIDICSYAIMSNHYHLVVCVDKEGAERLSLDEVVKRWGMAHKLPVIITRWLKGALTSKAERDACELIIEQWRSRLFNLSWFMKELNYGIACQANKEDNCTGHFWESRFKSQALLDESALVAAMAYVDLNPIRAGIAKTPESSDFTSIKQRLKSLSQNQQTAPGLAVFIGGSSHESVKGIPFRLIDYLELLDWSGRQYRHDKAAIGHDIPPILDRLSLNQMQWLKACSTLERKRACYVGRSTNMQRLQSHHSRVNGFRLDR</sequence>
<dbReference type="PANTHER" id="PTHR34322:SF2">
    <property type="entry name" value="TRANSPOSASE IS200-LIKE DOMAIN-CONTAINING PROTEIN"/>
    <property type="match status" value="1"/>
</dbReference>
<evidence type="ECO:0000313" key="2">
    <source>
        <dbReference type="EMBL" id="SON52116.1"/>
    </source>
</evidence>
<dbReference type="AlphaFoldDB" id="A0A2N8ZJS3"/>
<dbReference type="Proteomes" id="UP000235828">
    <property type="component" value="Chromosome B"/>
</dbReference>
<dbReference type="InterPro" id="IPR002686">
    <property type="entry name" value="Transposase_17"/>
</dbReference>
<evidence type="ECO:0000259" key="1">
    <source>
        <dbReference type="SMART" id="SM01321"/>
    </source>
</evidence>
<proteinExistence type="predicted"/>
<protein>
    <recommendedName>
        <fullName evidence="1">Transposase IS200-like domain-containing protein</fullName>
    </recommendedName>
</protein>
<dbReference type="GO" id="GO:0004803">
    <property type="term" value="F:transposase activity"/>
    <property type="evidence" value="ECO:0007669"/>
    <property type="project" value="InterPro"/>
</dbReference>
<name>A0A2N8ZJS3_9VIBR</name>
<gene>
    <name evidence="2" type="ORF">VTAP4600_B0505</name>
</gene>
<dbReference type="PANTHER" id="PTHR34322">
    <property type="entry name" value="TRANSPOSASE, Y1_TNP DOMAIN-CONTAINING"/>
    <property type="match status" value="1"/>
</dbReference>
<organism evidence="2 3">
    <name type="scientific">Vibrio tapetis subsp. tapetis</name>
    <dbReference type="NCBI Taxonomy" id="1671868"/>
    <lineage>
        <taxon>Bacteria</taxon>
        <taxon>Pseudomonadati</taxon>
        <taxon>Pseudomonadota</taxon>
        <taxon>Gammaproteobacteria</taxon>
        <taxon>Vibrionales</taxon>
        <taxon>Vibrionaceae</taxon>
        <taxon>Vibrio</taxon>
    </lineage>
</organism>
<dbReference type="SUPFAM" id="SSF143422">
    <property type="entry name" value="Transposase IS200-like"/>
    <property type="match status" value="1"/>
</dbReference>
<dbReference type="EMBL" id="LT960612">
    <property type="protein sequence ID" value="SON52116.1"/>
    <property type="molecule type" value="Genomic_DNA"/>
</dbReference>
<dbReference type="SMART" id="SM01321">
    <property type="entry name" value="Y1_Tnp"/>
    <property type="match status" value="1"/>
</dbReference>
<dbReference type="InterPro" id="IPR036515">
    <property type="entry name" value="Transposase_17_sf"/>
</dbReference>